<sequence length="140" mass="16534">MPSHFLFQSPVVYLSIPPMPRTNRKNFSEGLRKEIWKIFWAEVEKSKKSGPADFLSKFLTEEEKVILEKRLAALYFLKQGESLRETSKKADVARKTVIFIKRGLKKLNYKKKIYSKFPKRNKFQKYPASYGRGRWSSLHS</sequence>
<reference evidence="1 2" key="1">
    <citation type="journal article" date="2015" name="Nature">
        <title>rRNA introns, odd ribosomes, and small enigmatic genomes across a large radiation of phyla.</title>
        <authorList>
            <person name="Brown C.T."/>
            <person name="Hug L.A."/>
            <person name="Thomas B.C."/>
            <person name="Sharon I."/>
            <person name="Castelle C.J."/>
            <person name="Singh A."/>
            <person name="Wilkins M.J."/>
            <person name="Williams K.H."/>
            <person name="Banfield J.F."/>
        </authorList>
    </citation>
    <scope>NUCLEOTIDE SEQUENCE [LARGE SCALE GENOMIC DNA]</scope>
</reference>
<dbReference type="InterPro" id="IPR038116">
    <property type="entry name" value="TrpR-like_sf"/>
</dbReference>
<comment type="caution">
    <text evidence="1">The sequence shown here is derived from an EMBL/GenBank/DDBJ whole genome shotgun (WGS) entry which is preliminary data.</text>
</comment>
<organism evidence="1 2">
    <name type="scientific">Candidatus Jorgensenbacteria bacterium GW2011_GWB1_50_10</name>
    <dbReference type="NCBI Taxonomy" id="1618665"/>
    <lineage>
        <taxon>Bacteria</taxon>
        <taxon>Candidatus Joergenseniibacteriota</taxon>
    </lineage>
</organism>
<proteinExistence type="predicted"/>
<accession>A0A0G1W898</accession>
<dbReference type="EMBL" id="LCQK01000002">
    <property type="protein sequence ID" value="KKW15006.1"/>
    <property type="molecule type" value="Genomic_DNA"/>
</dbReference>
<gene>
    <name evidence="1" type="ORF">UY55_C0002G0062</name>
</gene>
<name>A0A0G1W898_9BACT</name>
<dbReference type="Gene3D" id="1.10.1270.10">
    <property type="entry name" value="TrpR-like"/>
    <property type="match status" value="1"/>
</dbReference>
<evidence type="ECO:0000313" key="2">
    <source>
        <dbReference type="Proteomes" id="UP000034224"/>
    </source>
</evidence>
<dbReference type="AlphaFoldDB" id="A0A0G1W898"/>
<protein>
    <submittedName>
        <fullName evidence="1">Uncharacterized protein</fullName>
    </submittedName>
</protein>
<dbReference type="STRING" id="1618665.UY55_C0002G0062"/>
<dbReference type="Proteomes" id="UP000034224">
    <property type="component" value="Unassembled WGS sequence"/>
</dbReference>
<evidence type="ECO:0000313" key="1">
    <source>
        <dbReference type="EMBL" id="KKW15006.1"/>
    </source>
</evidence>